<protein>
    <submittedName>
        <fullName evidence="1">1-acylglycerol-3-phosphate O-acyltransferase</fullName>
        <ecNumber evidence="1">2.3.1.51</ecNumber>
    </submittedName>
</protein>
<accession>F2BE38</accession>
<gene>
    <name evidence="1" type="primary">plsC5</name>
    <name evidence="1" type="ORF">HMPREF9123_1994</name>
</gene>
<dbReference type="EMBL" id="AFAY01000042">
    <property type="protein sequence ID" value="EGF10357.1"/>
    <property type="molecule type" value="Genomic_DNA"/>
</dbReference>
<proteinExistence type="predicted"/>
<keyword evidence="1" id="KW-0012">Acyltransferase</keyword>
<sequence>MDLLWTSRPCPSSADKFRRCLFFVQTSRPATLPRCIMPPFSTANRKDTQ</sequence>
<dbReference type="EC" id="2.3.1.51" evidence="1"/>
<name>F2BE38_9NEIS</name>
<reference evidence="1 2" key="1">
    <citation type="submission" date="2011-02" db="EMBL/GenBank/DDBJ databases">
        <authorList>
            <person name="Muzny D."/>
            <person name="Qin X."/>
            <person name="Deng J."/>
            <person name="Jiang H."/>
            <person name="Liu Y."/>
            <person name="Qu J."/>
            <person name="Song X.-Z."/>
            <person name="Zhang L."/>
            <person name="Thornton R."/>
            <person name="Coyle M."/>
            <person name="Francisco L."/>
            <person name="Jackson L."/>
            <person name="Javaid M."/>
            <person name="Korchina V."/>
            <person name="Kovar C."/>
            <person name="Mata R."/>
            <person name="Mathew T."/>
            <person name="Ngo R."/>
            <person name="Nguyen L."/>
            <person name="Nguyen N."/>
            <person name="Okwuonu G."/>
            <person name="Ongeri F."/>
            <person name="Pham C."/>
            <person name="Simmons D."/>
            <person name="Wilczek-Boney K."/>
            <person name="Hale W."/>
            <person name="Jakkamsetti A."/>
            <person name="Pham P."/>
            <person name="Ruth R."/>
            <person name="San Lucas F."/>
            <person name="Warren J."/>
            <person name="Zhang J."/>
            <person name="Zhao Z."/>
            <person name="Zhou C."/>
            <person name="Zhu D."/>
            <person name="Lee S."/>
            <person name="Bess C."/>
            <person name="Blankenburg K."/>
            <person name="Forbes L."/>
            <person name="Fu Q."/>
            <person name="Gubbala S."/>
            <person name="Hirani K."/>
            <person name="Jayaseelan J.C."/>
            <person name="Lara F."/>
            <person name="Munidasa M."/>
            <person name="Palculict T."/>
            <person name="Patil S."/>
            <person name="Pu L.-L."/>
            <person name="Saada N."/>
            <person name="Tang L."/>
            <person name="Weissenberger G."/>
            <person name="Zhu Y."/>
            <person name="Hemphill L."/>
            <person name="Shang Y."/>
            <person name="Youmans B."/>
            <person name="Ayvaz T."/>
            <person name="Ross M."/>
            <person name="Santibanez J."/>
            <person name="Aqrawi P."/>
            <person name="Gross S."/>
            <person name="Joshi V."/>
            <person name="Fowler G."/>
            <person name="Nazareth L."/>
            <person name="Reid J."/>
            <person name="Worley K."/>
            <person name="Petrosino J."/>
            <person name="Highlander S."/>
            <person name="Gibbs R."/>
        </authorList>
    </citation>
    <scope>NUCLEOTIDE SEQUENCE [LARGE SCALE GENOMIC DNA]</scope>
    <source>
        <strain evidence="1 2">ATCC BAA-1200</strain>
    </source>
</reference>
<evidence type="ECO:0000313" key="2">
    <source>
        <dbReference type="Proteomes" id="UP000004105"/>
    </source>
</evidence>
<keyword evidence="1" id="KW-0808">Transferase</keyword>
<dbReference type="HOGENOM" id="CLU_3138078_0_0_4"/>
<dbReference type="AlphaFoldDB" id="F2BE38"/>
<evidence type="ECO:0000313" key="1">
    <source>
        <dbReference type="EMBL" id="EGF10357.1"/>
    </source>
</evidence>
<organism evidence="1 2">
    <name type="scientific">Neisseria bacilliformis ATCC BAA-1200</name>
    <dbReference type="NCBI Taxonomy" id="888742"/>
    <lineage>
        <taxon>Bacteria</taxon>
        <taxon>Pseudomonadati</taxon>
        <taxon>Pseudomonadota</taxon>
        <taxon>Betaproteobacteria</taxon>
        <taxon>Neisseriales</taxon>
        <taxon>Neisseriaceae</taxon>
        <taxon>Neisseria</taxon>
    </lineage>
</organism>
<keyword evidence="2" id="KW-1185">Reference proteome</keyword>
<dbReference type="GO" id="GO:0003841">
    <property type="term" value="F:1-acylglycerol-3-phosphate O-acyltransferase activity"/>
    <property type="evidence" value="ECO:0007669"/>
    <property type="project" value="UniProtKB-EC"/>
</dbReference>
<comment type="caution">
    <text evidence="1">The sequence shown here is derived from an EMBL/GenBank/DDBJ whole genome shotgun (WGS) entry which is preliminary data.</text>
</comment>
<dbReference type="Proteomes" id="UP000004105">
    <property type="component" value="Unassembled WGS sequence"/>
</dbReference>